<dbReference type="GO" id="GO:0004386">
    <property type="term" value="F:helicase activity"/>
    <property type="evidence" value="ECO:0007669"/>
    <property type="project" value="InterPro"/>
</dbReference>
<dbReference type="SUPFAM" id="SSF52540">
    <property type="entry name" value="P-loop containing nucleoside triphosphate hydrolases"/>
    <property type="match status" value="1"/>
</dbReference>
<dbReference type="VEuPathDB" id="FungiDB:BCV72DRAFT_223483"/>
<evidence type="ECO:0000259" key="2">
    <source>
        <dbReference type="Pfam" id="PF13086"/>
    </source>
</evidence>
<dbReference type="PANTHER" id="PTHR10887:SF518">
    <property type="entry name" value="RNA HELICASE NONSENSE MRNA REDUCING FACTOR"/>
    <property type="match status" value="1"/>
</dbReference>
<keyword evidence="1" id="KW-0175">Coiled coil</keyword>
<dbReference type="InterPro" id="IPR045055">
    <property type="entry name" value="DNA2/NAM7-like"/>
</dbReference>
<sequence length="393" mass="44495">MYVDCEIKGDTRYQDSTRFRLVLRNKEHHSKYSKDDIWIISKVSTFDPSQTFLARSIFYGPFSDGTLEVDCVSPRDARIANKIVSEARYIYALRSISASTEFMMLDTLEEKLDSLPLLPYILGDRQGRKKKDLLPPAPLPTLAQIELRRDDCIDVNARLAETVARYRLNADQENVLRQVAASVITCPGWNEESQHPVVLVHGVYGSGKSFLAAVIILFIQELLDTVNGHREPEDQVQFKILVSSMTNIAVDRILQTLLKLGYDHFVRIGSMKKIAKNILPYTAKARLSSNEELKELEQMLDDGQNSEEDLENIATAIQRFRKSEGISQIHTAPVVGTTFMSSVFDIFNGVSFPFILIDESSQLMEPLTMVPLTRFSCHRLLMVGDPLQVSFKV</sequence>
<feature type="coiled-coil region" evidence="1">
    <location>
        <begin position="286"/>
        <end position="313"/>
    </location>
</feature>
<dbReference type="EMBL" id="KV921877">
    <property type="protein sequence ID" value="ORE09321.1"/>
    <property type="molecule type" value="Genomic_DNA"/>
</dbReference>
<organism evidence="3">
    <name type="scientific">Rhizopus microsporus var. microsporus</name>
    <dbReference type="NCBI Taxonomy" id="86635"/>
    <lineage>
        <taxon>Eukaryota</taxon>
        <taxon>Fungi</taxon>
        <taxon>Fungi incertae sedis</taxon>
        <taxon>Mucoromycota</taxon>
        <taxon>Mucoromycotina</taxon>
        <taxon>Mucoromycetes</taxon>
        <taxon>Mucorales</taxon>
        <taxon>Mucorineae</taxon>
        <taxon>Rhizopodaceae</taxon>
        <taxon>Rhizopus</taxon>
    </lineage>
</organism>
<dbReference type="InterPro" id="IPR027417">
    <property type="entry name" value="P-loop_NTPase"/>
</dbReference>
<dbReference type="Proteomes" id="UP000242414">
    <property type="component" value="Unassembled WGS sequence"/>
</dbReference>
<gene>
    <name evidence="3" type="ORF">BCV72DRAFT_223483</name>
</gene>
<dbReference type="Gene3D" id="3.40.50.300">
    <property type="entry name" value="P-loop containing nucleotide triphosphate hydrolases"/>
    <property type="match status" value="1"/>
</dbReference>
<reference evidence="3" key="1">
    <citation type="journal article" date="2016" name="Proc. Natl. Acad. Sci. U.S.A.">
        <title>Lipid metabolic changes in an early divergent fungus govern the establishment of a mutualistic symbiosis with endobacteria.</title>
        <authorList>
            <person name="Lastovetsky O.A."/>
            <person name="Gaspar M.L."/>
            <person name="Mondo S.J."/>
            <person name="LaButti K.M."/>
            <person name="Sandor L."/>
            <person name="Grigoriev I.V."/>
            <person name="Henry S.A."/>
            <person name="Pawlowska T.E."/>
        </authorList>
    </citation>
    <scope>NUCLEOTIDE SEQUENCE [LARGE SCALE GENOMIC DNA]</scope>
    <source>
        <strain evidence="3">ATCC 52814</strain>
    </source>
</reference>
<protein>
    <recommendedName>
        <fullName evidence="2">DNA2/NAM7 helicase helicase domain-containing protein</fullName>
    </recommendedName>
</protein>
<dbReference type="InterPro" id="IPR041677">
    <property type="entry name" value="DNA2/NAM7_AAA_11"/>
</dbReference>
<dbReference type="OrthoDB" id="6513042at2759"/>
<proteinExistence type="predicted"/>
<accession>A0A1X0RBM2</accession>
<evidence type="ECO:0000313" key="3">
    <source>
        <dbReference type="EMBL" id="ORE09321.1"/>
    </source>
</evidence>
<feature type="domain" description="DNA2/NAM7 helicase helicase" evidence="2">
    <location>
        <begin position="294"/>
        <end position="388"/>
    </location>
</feature>
<dbReference type="AlphaFoldDB" id="A0A1X0RBM2"/>
<dbReference type="PANTHER" id="PTHR10887">
    <property type="entry name" value="DNA2/NAM7 HELICASE FAMILY"/>
    <property type="match status" value="1"/>
</dbReference>
<dbReference type="Pfam" id="PF13086">
    <property type="entry name" value="AAA_11"/>
    <property type="match status" value="1"/>
</dbReference>
<name>A0A1X0RBM2_RHIZD</name>
<evidence type="ECO:0000256" key="1">
    <source>
        <dbReference type="SAM" id="Coils"/>
    </source>
</evidence>